<feature type="binding site" evidence="14">
    <location>
        <position position="148"/>
    </location>
    <ligand>
        <name>ATP</name>
        <dbReference type="ChEBI" id="CHEBI:30616"/>
    </ligand>
</feature>
<feature type="domain" description="YrdC-like" evidence="15">
    <location>
        <begin position="10"/>
        <end position="196"/>
    </location>
</feature>
<dbReference type="NCBIfam" id="TIGR00057">
    <property type="entry name" value="L-threonylcarbamoyladenylate synthase"/>
    <property type="match status" value="1"/>
</dbReference>
<evidence type="ECO:0000256" key="11">
    <source>
        <dbReference type="ARBA" id="ARBA00029774"/>
    </source>
</evidence>
<evidence type="ECO:0000256" key="7">
    <source>
        <dbReference type="ARBA" id="ARBA00022694"/>
    </source>
</evidence>
<evidence type="ECO:0000256" key="10">
    <source>
        <dbReference type="ARBA" id="ARBA00022840"/>
    </source>
</evidence>
<dbReference type="EMBL" id="BOQE01000001">
    <property type="protein sequence ID" value="GIM45729.1"/>
    <property type="molecule type" value="Genomic_DNA"/>
</dbReference>
<evidence type="ECO:0000313" key="17">
    <source>
        <dbReference type="Proteomes" id="UP001057291"/>
    </source>
</evidence>
<organism evidence="16 17">
    <name type="scientific">Collibacillus ludicampi</name>
    <dbReference type="NCBI Taxonomy" id="2771369"/>
    <lineage>
        <taxon>Bacteria</taxon>
        <taxon>Bacillati</taxon>
        <taxon>Bacillota</taxon>
        <taxon>Bacilli</taxon>
        <taxon>Bacillales</taxon>
        <taxon>Alicyclobacillaceae</taxon>
        <taxon>Collibacillus</taxon>
    </lineage>
</organism>
<dbReference type="PROSITE" id="PS51163">
    <property type="entry name" value="YRDC"/>
    <property type="match status" value="1"/>
</dbReference>
<evidence type="ECO:0000256" key="2">
    <source>
        <dbReference type="ARBA" id="ARBA00007663"/>
    </source>
</evidence>
<gene>
    <name evidence="16" type="primary">sua5</name>
    <name evidence="16" type="ORF">DNHGIG_12780</name>
</gene>
<keyword evidence="5 13" id="KW-0963">Cytoplasm</keyword>
<dbReference type="Proteomes" id="UP001057291">
    <property type="component" value="Unassembled WGS sequence"/>
</dbReference>
<dbReference type="GO" id="GO:0061710">
    <property type="term" value="F:L-threonylcarbamoyladenylate synthase"/>
    <property type="evidence" value="ECO:0007669"/>
    <property type="project" value="UniProtKB-EC"/>
</dbReference>
<dbReference type="GO" id="GO:0008033">
    <property type="term" value="P:tRNA processing"/>
    <property type="evidence" value="ECO:0007669"/>
    <property type="project" value="UniProtKB-KW"/>
</dbReference>
<evidence type="ECO:0000256" key="6">
    <source>
        <dbReference type="ARBA" id="ARBA00022679"/>
    </source>
</evidence>
<dbReference type="GO" id="GO:0005737">
    <property type="term" value="C:cytoplasm"/>
    <property type="evidence" value="ECO:0007669"/>
    <property type="project" value="UniProtKB-SubCell"/>
</dbReference>
<evidence type="ECO:0000256" key="12">
    <source>
        <dbReference type="ARBA" id="ARBA00048366"/>
    </source>
</evidence>
<keyword evidence="7 13" id="KW-0819">tRNA processing</keyword>
<evidence type="ECO:0000256" key="9">
    <source>
        <dbReference type="ARBA" id="ARBA00022741"/>
    </source>
</evidence>
<evidence type="ECO:0000256" key="5">
    <source>
        <dbReference type="ARBA" id="ARBA00022490"/>
    </source>
</evidence>
<evidence type="ECO:0000256" key="14">
    <source>
        <dbReference type="PIRSR" id="PIRSR004930-1"/>
    </source>
</evidence>
<keyword evidence="17" id="KW-1185">Reference proteome</keyword>
<evidence type="ECO:0000256" key="4">
    <source>
        <dbReference type="ARBA" id="ARBA00015492"/>
    </source>
</evidence>
<dbReference type="InterPro" id="IPR050156">
    <property type="entry name" value="TC-AMP_synthase_SUA5"/>
</dbReference>
<dbReference type="AlphaFoldDB" id="A0AAV4LDE6"/>
<evidence type="ECO:0000256" key="3">
    <source>
        <dbReference type="ARBA" id="ARBA00012584"/>
    </source>
</evidence>
<keyword evidence="9 13" id="KW-0547">Nucleotide-binding</keyword>
<feature type="binding site" evidence="14">
    <location>
        <position position="59"/>
    </location>
    <ligand>
        <name>ATP</name>
        <dbReference type="ChEBI" id="CHEBI:30616"/>
    </ligand>
</feature>
<feature type="binding site" evidence="14">
    <location>
        <position position="178"/>
    </location>
    <ligand>
        <name>L-threonine</name>
        <dbReference type="ChEBI" id="CHEBI:57926"/>
    </ligand>
</feature>
<dbReference type="InterPro" id="IPR038385">
    <property type="entry name" value="Sua5/YwlC_C"/>
</dbReference>
<sequence length="346" mass="37234">MQTKRLTADEKSIAYAGTLIRNGEVVAFPTETVYGLGADATNPAAVDKIFQAKGRPSDNPLIVHIASERDLERLVKEIPDTARKLMDAFWPGPLTLIFPKKDGIPDQVTAGLDTVGIRMPNHPVARMLIESSGVPLAAPSANRSGRPSPTTAEHVLEDLDHLIAAVIDGGPAGVGVESTVVDITSPVPMILRPGGISQEQIGHVVGDVLLDPALKQTSPRELKQPPKSPGMKYTHYAPRGDMWIVSGEDNSVVSRIQSYVDRSRLEGARVGVLTTDEHVDMYRADAVISCGQRSDLSTVAAGLYAALRAFDQQGIERIYAESFPREGIGLAIMNRLMKAAGYRVLT</sequence>
<evidence type="ECO:0000313" key="16">
    <source>
        <dbReference type="EMBL" id="GIM45729.1"/>
    </source>
</evidence>
<feature type="binding site" evidence="14">
    <location>
        <position position="140"/>
    </location>
    <ligand>
        <name>ATP</name>
        <dbReference type="ChEBI" id="CHEBI:30616"/>
    </ligand>
</feature>
<dbReference type="SUPFAM" id="SSF55821">
    <property type="entry name" value="YrdC/RibB"/>
    <property type="match status" value="1"/>
</dbReference>
<feature type="binding site" evidence="14">
    <location>
        <position position="114"/>
    </location>
    <ligand>
        <name>ATP</name>
        <dbReference type="ChEBI" id="CHEBI:30616"/>
    </ligand>
</feature>
<evidence type="ECO:0000259" key="15">
    <source>
        <dbReference type="PROSITE" id="PS51163"/>
    </source>
</evidence>
<feature type="binding site" evidence="14">
    <location>
        <position position="138"/>
    </location>
    <ligand>
        <name>L-threonine</name>
        <dbReference type="ChEBI" id="CHEBI:57926"/>
    </ligand>
</feature>
<feature type="binding site" evidence="14">
    <location>
        <position position="55"/>
    </location>
    <ligand>
        <name>ATP</name>
        <dbReference type="ChEBI" id="CHEBI:30616"/>
    </ligand>
</feature>
<dbReference type="Pfam" id="PF01300">
    <property type="entry name" value="Sua5_yciO_yrdC"/>
    <property type="match status" value="1"/>
</dbReference>
<evidence type="ECO:0000256" key="13">
    <source>
        <dbReference type="PIRNR" id="PIRNR004930"/>
    </source>
</evidence>
<feature type="binding site" evidence="14">
    <location>
        <position position="192"/>
    </location>
    <ligand>
        <name>ATP</name>
        <dbReference type="ChEBI" id="CHEBI:30616"/>
    </ligand>
</feature>
<dbReference type="GO" id="GO:0000049">
    <property type="term" value="F:tRNA binding"/>
    <property type="evidence" value="ECO:0007669"/>
    <property type="project" value="TreeGrafter"/>
</dbReference>
<dbReference type="EC" id="2.7.7.87" evidence="3 13"/>
<comment type="catalytic activity">
    <reaction evidence="12 13">
        <text>L-threonine + hydrogencarbonate + ATP = L-threonylcarbamoyladenylate + diphosphate + H2O</text>
        <dbReference type="Rhea" id="RHEA:36407"/>
        <dbReference type="ChEBI" id="CHEBI:15377"/>
        <dbReference type="ChEBI" id="CHEBI:17544"/>
        <dbReference type="ChEBI" id="CHEBI:30616"/>
        <dbReference type="ChEBI" id="CHEBI:33019"/>
        <dbReference type="ChEBI" id="CHEBI:57926"/>
        <dbReference type="ChEBI" id="CHEBI:73682"/>
        <dbReference type="EC" id="2.7.7.87"/>
    </reaction>
</comment>
<evidence type="ECO:0000256" key="8">
    <source>
        <dbReference type="ARBA" id="ARBA00022695"/>
    </source>
</evidence>
<dbReference type="GO" id="GO:0003725">
    <property type="term" value="F:double-stranded RNA binding"/>
    <property type="evidence" value="ECO:0007669"/>
    <property type="project" value="UniProtKB-UniRule"/>
</dbReference>
<accession>A0AAV4LDE6</accession>
<dbReference type="FunFam" id="3.90.870.10:FF:000008">
    <property type="entry name" value="Threonylcarbamoyl-AMP synthase"/>
    <property type="match status" value="1"/>
</dbReference>
<protein>
    <recommendedName>
        <fullName evidence="4 13">Threonylcarbamoyl-AMP synthase</fullName>
        <shortName evidence="13">TC-AMP synthase</shortName>
        <ecNumber evidence="3 13">2.7.7.87</ecNumber>
    </recommendedName>
    <alternativeName>
        <fullName evidence="11 13">L-threonylcarbamoyladenylate synthase</fullName>
    </alternativeName>
</protein>
<dbReference type="GO" id="GO:0006450">
    <property type="term" value="P:regulation of translational fidelity"/>
    <property type="evidence" value="ECO:0007669"/>
    <property type="project" value="TreeGrafter"/>
</dbReference>
<dbReference type="InterPro" id="IPR017945">
    <property type="entry name" value="DHBP_synth_RibB-like_a/b_dom"/>
</dbReference>
<feature type="binding site" evidence="14">
    <location>
        <position position="118"/>
    </location>
    <ligand>
        <name>ATP</name>
        <dbReference type="ChEBI" id="CHEBI:30616"/>
    </ligand>
</feature>
<dbReference type="Gene3D" id="3.40.50.11030">
    <property type="entry name" value="Threonylcarbamoyl-AMP synthase, C-terminal domain"/>
    <property type="match status" value="1"/>
</dbReference>
<evidence type="ECO:0000256" key="1">
    <source>
        <dbReference type="ARBA" id="ARBA00004496"/>
    </source>
</evidence>
<dbReference type="InterPro" id="IPR006070">
    <property type="entry name" value="Sua5-like_dom"/>
</dbReference>
<dbReference type="GO" id="GO:0005524">
    <property type="term" value="F:ATP binding"/>
    <property type="evidence" value="ECO:0007669"/>
    <property type="project" value="UniProtKB-UniRule"/>
</dbReference>
<comment type="caution">
    <text evidence="16">The sequence shown here is derived from an EMBL/GenBank/DDBJ whole genome shotgun (WGS) entry which is preliminary data.</text>
</comment>
<keyword evidence="10 13" id="KW-0067">ATP-binding</keyword>
<comment type="subcellular location">
    <subcellularLocation>
        <location evidence="1 13">Cytoplasm</location>
    </subcellularLocation>
</comment>
<dbReference type="InterPro" id="IPR010923">
    <property type="entry name" value="T(6)A37_SUA5"/>
</dbReference>
<keyword evidence="8 13" id="KW-0548">Nucleotidyltransferase</keyword>
<dbReference type="Gene3D" id="3.90.870.10">
    <property type="entry name" value="DHBP synthase"/>
    <property type="match status" value="1"/>
</dbReference>
<feature type="binding site" evidence="14">
    <location>
        <position position="32"/>
    </location>
    <ligand>
        <name>L-threonine</name>
        <dbReference type="ChEBI" id="CHEBI:57926"/>
    </ligand>
</feature>
<dbReference type="PANTHER" id="PTHR17490:SF16">
    <property type="entry name" value="THREONYLCARBAMOYL-AMP SYNTHASE"/>
    <property type="match status" value="1"/>
</dbReference>
<keyword evidence="6 13" id="KW-0808">Transferase</keyword>
<comment type="similarity">
    <text evidence="2 13">Belongs to the SUA5 family.</text>
</comment>
<dbReference type="PANTHER" id="PTHR17490">
    <property type="entry name" value="SUA5"/>
    <property type="match status" value="1"/>
</dbReference>
<feature type="binding site" evidence="14">
    <location>
        <position position="236"/>
    </location>
    <ligand>
        <name>ATP</name>
        <dbReference type="ChEBI" id="CHEBI:30616"/>
    </ligand>
</feature>
<dbReference type="Pfam" id="PF03481">
    <property type="entry name" value="Sua5_C"/>
    <property type="match status" value="1"/>
</dbReference>
<name>A0AAV4LDE6_9BACL</name>
<dbReference type="InterPro" id="IPR005145">
    <property type="entry name" value="Sua5_C"/>
</dbReference>
<dbReference type="RefSeq" id="WP_282198906.1">
    <property type="nucleotide sequence ID" value="NZ_BOQE01000001.1"/>
</dbReference>
<reference evidence="16" key="1">
    <citation type="journal article" date="2023" name="Int. J. Syst. Evol. Microbiol.">
        <title>Collibacillus ludicampi gen. nov., sp. nov., a new soil bacterium of the family Alicyclobacillaceae.</title>
        <authorList>
            <person name="Jojima T."/>
            <person name="Ioku Y."/>
            <person name="Fukuta Y."/>
            <person name="Shirasaka N."/>
            <person name="Matsumura Y."/>
            <person name="Mori M."/>
        </authorList>
    </citation>
    <scope>NUCLEOTIDE SEQUENCE</scope>
    <source>
        <strain evidence="16">TP075</strain>
    </source>
</reference>
<comment type="function">
    <text evidence="13">Required for the formation of a threonylcarbamoyl group on adenosine at position 37 (t(6)A37) in tRNAs that read codons beginning with adenine.</text>
</comment>
<feature type="binding site" evidence="14">
    <location>
        <position position="64"/>
    </location>
    <ligand>
        <name>L-threonine</name>
        <dbReference type="ChEBI" id="CHEBI:57926"/>
    </ligand>
</feature>
<dbReference type="FunFam" id="3.40.50.11030:FF:000001">
    <property type="entry name" value="Threonylcarbamoyl-AMP synthase"/>
    <property type="match status" value="1"/>
</dbReference>
<proteinExistence type="inferred from homology"/>
<dbReference type="PIRSF" id="PIRSF004930">
    <property type="entry name" value="Tln_factor_SUA5"/>
    <property type="match status" value="1"/>
</dbReference>